<evidence type="ECO:0000313" key="7">
    <source>
        <dbReference type="Proteomes" id="UP001178507"/>
    </source>
</evidence>
<dbReference type="InterPro" id="IPR006913">
    <property type="entry name" value="CENP-V/GFA"/>
</dbReference>
<evidence type="ECO:0000256" key="1">
    <source>
        <dbReference type="ARBA" id="ARBA00005495"/>
    </source>
</evidence>
<dbReference type="PROSITE" id="PS51891">
    <property type="entry name" value="CENP_V_GFA"/>
    <property type="match status" value="1"/>
</dbReference>
<dbReference type="InterPro" id="IPR011057">
    <property type="entry name" value="Mss4-like_sf"/>
</dbReference>
<name>A0AA36HPF4_9DINO</name>
<keyword evidence="4" id="KW-0456">Lyase</keyword>
<dbReference type="Proteomes" id="UP001178507">
    <property type="component" value="Unassembled WGS sequence"/>
</dbReference>
<protein>
    <recommendedName>
        <fullName evidence="5">CENP-V/GFA domain-containing protein</fullName>
    </recommendedName>
</protein>
<dbReference type="Pfam" id="PF04828">
    <property type="entry name" value="GFA"/>
    <property type="match status" value="1"/>
</dbReference>
<dbReference type="PANTHER" id="PTHR33337">
    <property type="entry name" value="GFA DOMAIN-CONTAINING PROTEIN"/>
    <property type="match status" value="1"/>
</dbReference>
<evidence type="ECO:0000256" key="2">
    <source>
        <dbReference type="ARBA" id="ARBA00022723"/>
    </source>
</evidence>
<evidence type="ECO:0000259" key="5">
    <source>
        <dbReference type="PROSITE" id="PS51891"/>
    </source>
</evidence>
<organism evidence="6 7">
    <name type="scientific">Effrenium voratum</name>
    <dbReference type="NCBI Taxonomy" id="2562239"/>
    <lineage>
        <taxon>Eukaryota</taxon>
        <taxon>Sar</taxon>
        <taxon>Alveolata</taxon>
        <taxon>Dinophyceae</taxon>
        <taxon>Suessiales</taxon>
        <taxon>Symbiodiniaceae</taxon>
        <taxon>Effrenium</taxon>
    </lineage>
</organism>
<evidence type="ECO:0000313" key="6">
    <source>
        <dbReference type="EMBL" id="CAJ1372878.1"/>
    </source>
</evidence>
<dbReference type="EMBL" id="CAUJNA010000161">
    <property type="protein sequence ID" value="CAJ1372878.1"/>
    <property type="molecule type" value="Genomic_DNA"/>
</dbReference>
<dbReference type="GO" id="GO:0016846">
    <property type="term" value="F:carbon-sulfur lyase activity"/>
    <property type="evidence" value="ECO:0007669"/>
    <property type="project" value="InterPro"/>
</dbReference>
<evidence type="ECO:0000256" key="3">
    <source>
        <dbReference type="ARBA" id="ARBA00022833"/>
    </source>
</evidence>
<dbReference type="Gene3D" id="3.90.1590.10">
    <property type="entry name" value="glutathione-dependent formaldehyde- activating enzyme (gfa)"/>
    <property type="match status" value="1"/>
</dbReference>
<dbReference type="AlphaFoldDB" id="A0AA36HPF4"/>
<dbReference type="PANTHER" id="PTHR33337:SF40">
    <property type="entry name" value="CENP-V_GFA DOMAIN-CONTAINING PROTEIN-RELATED"/>
    <property type="match status" value="1"/>
</dbReference>
<feature type="domain" description="CENP-V/GFA" evidence="5">
    <location>
        <begin position="140"/>
        <end position="255"/>
    </location>
</feature>
<proteinExistence type="inferred from homology"/>
<comment type="similarity">
    <text evidence="1">Belongs to the Gfa family.</text>
</comment>
<gene>
    <name evidence="6" type="ORF">EVOR1521_LOCUS2861</name>
</gene>
<reference evidence="6" key="1">
    <citation type="submission" date="2023-08" db="EMBL/GenBank/DDBJ databases">
        <authorList>
            <person name="Chen Y."/>
            <person name="Shah S."/>
            <person name="Dougan E. K."/>
            <person name="Thang M."/>
            <person name="Chan C."/>
        </authorList>
    </citation>
    <scope>NUCLEOTIDE SEQUENCE</scope>
</reference>
<comment type="caution">
    <text evidence="6">The sequence shown here is derived from an EMBL/GenBank/DDBJ whole genome shotgun (WGS) entry which is preliminary data.</text>
</comment>
<keyword evidence="3" id="KW-0862">Zinc</keyword>
<dbReference type="SUPFAM" id="SSF51316">
    <property type="entry name" value="Mss4-like"/>
    <property type="match status" value="1"/>
</dbReference>
<accession>A0AA36HPF4</accession>
<dbReference type="GO" id="GO:0046872">
    <property type="term" value="F:metal ion binding"/>
    <property type="evidence" value="ECO:0007669"/>
    <property type="project" value="UniProtKB-KW"/>
</dbReference>
<keyword evidence="2" id="KW-0479">Metal-binding</keyword>
<evidence type="ECO:0000256" key="4">
    <source>
        <dbReference type="ARBA" id="ARBA00023239"/>
    </source>
</evidence>
<sequence>MACVCLASGQEVMTVEDFARWWDETSEQRECGAIASDCFCDALRREVARRMQLGNFRQLRLAAEQEVLGPTSHWQNSGPLVAVLRPYQEASNEQQVFRAVHDLGWLIELLELPLDPNTETGQGSTPLLHLVAKGGLGVRYSAACFCRRVRFTVSSPPLTSKLCDCKVCQKLHGAPTQWAALFRKPQVRFESSSFNFLRWYHTSTDTVCTNAADRVLPSKLQCSHCGTWVADEGREMFMTFPTLFDFPDEGPERFPAQFLPRCRIFCRSRALAEQDHLPCYLDDGKSPLSMGDFLRDIAPPLDGLTSALALD</sequence>
<keyword evidence="7" id="KW-1185">Reference proteome</keyword>